<evidence type="ECO:0000313" key="2">
    <source>
        <dbReference type="Proteomes" id="UP000002009"/>
    </source>
</evidence>
<dbReference type="EMBL" id="CP001575">
    <property type="protein sequence ID" value="ACO69151.1"/>
    <property type="molecule type" value="Genomic_DNA"/>
</dbReference>
<dbReference type="eggNOG" id="ENOG502STQ0">
    <property type="taxonomic scope" value="Eukaryota"/>
</dbReference>
<dbReference type="OMA" id="WNHRAVE"/>
<evidence type="ECO:0000313" key="1">
    <source>
        <dbReference type="EMBL" id="ACO69151.1"/>
    </source>
</evidence>
<sequence length="554" mass="56228">MSLSGAVCSVMLYSNLAWSVDNQVTLEFSTPHGVAPNGVLLCATATGHRFDRSSFTVNALEEGGSQFVSGNAQTVTSSAATDLRAFGGATSWNHRAVETGVAADVLGTDAYYASTYMRRRYDTLAVDSTGASLAGVFQDPVWSTTDATRKNDTDFYIAKLSDATLTDTERQTHAATLAELNRPTGNCALLSGSWAKDTRYELKFTAPNPAQSTGATELGWWMAPVTYAKTSSTAPAGAGGMEPSNRVLYTVRGDKNGVVCGARATVKNVLHDACAALALSGANASVAAASVPAACADSLRWTSRAEATNGLGCGASAQAACGACAANAVASYRYSGHCVSCENGAAATVSDGGVNRNSCACAAGRTTLKAGGSACGPKMGPAGTSTSAAALAAELCASFTGVKTGLSGGPSAGKTTGVGGGVAAGAHAIATAHVDAFLAAAGSLVDAADVAAANVTYRSTLMFDERAPDDPTRRRGLAGRCAECGADGTFVDNYGRVGSVKDVQFDAVHALRLIGYVLHLKGYDCDALYNPDDKFVGIYGAYEAAPVCGVATPA</sequence>
<reference evidence="1 2" key="1">
    <citation type="journal article" date="2009" name="Science">
        <title>Green evolution and dynamic adaptations revealed by genomes of the marine picoeukaryotes Micromonas.</title>
        <authorList>
            <person name="Worden A.Z."/>
            <person name="Lee J.H."/>
            <person name="Mock T."/>
            <person name="Rouze P."/>
            <person name="Simmons M.P."/>
            <person name="Aerts A.L."/>
            <person name="Allen A.E."/>
            <person name="Cuvelier M.L."/>
            <person name="Derelle E."/>
            <person name="Everett M.V."/>
            <person name="Foulon E."/>
            <person name="Grimwood J."/>
            <person name="Gundlach H."/>
            <person name="Henrissat B."/>
            <person name="Napoli C."/>
            <person name="McDonald S.M."/>
            <person name="Parker M.S."/>
            <person name="Rombauts S."/>
            <person name="Salamov A."/>
            <person name="Von Dassow P."/>
            <person name="Badger J.H."/>
            <person name="Coutinho P.M."/>
            <person name="Demir E."/>
            <person name="Dubchak I."/>
            <person name="Gentemann C."/>
            <person name="Eikrem W."/>
            <person name="Gready J.E."/>
            <person name="John U."/>
            <person name="Lanier W."/>
            <person name="Lindquist E.A."/>
            <person name="Lucas S."/>
            <person name="Mayer K.F."/>
            <person name="Moreau H."/>
            <person name="Not F."/>
            <person name="Otillar R."/>
            <person name="Panaud O."/>
            <person name="Pangilinan J."/>
            <person name="Paulsen I."/>
            <person name="Piegu B."/>
            <person name="Poliakov A."/>
            <person name="Robbens S."/>
            <person name="Schmutz J."/>
            <person name="Toulza E."/>
            <person name="Wyss T."/>
            <person name="Zelensky A."/>
            <person name="Zhou K."/>
            <person name="Armbrust E.V."/>
            <person name="Bhattacharya D."/>
            <person name="Goodenough U.W."/>
            <person name="Van de Peer Y."/>
            <person name="Grigoriev I.V."/>
        </authorList>
    </citation>
    <scope>NUCLEOTIDE SEQUENCE [LARGE SCALE GENOMIC DNA]</scope>
    <source>
        <strain evidence="2">RCC299 / NOUM17</strain>
    </source>
</reference>
<name>C1FFW0_MICCC</name>
<proteinExistence type="predicted"/>
<dbReference type="GeneID" id="8245815"/>
<protein>
    <submittedName>
        <fullName evidence="1">Uncharacterized protein</fullName>
    </submittedName>
</protein>
<keyword evidence="2" id="KW-1185">Reference proteome</keyword>
<dbReference type="AlphaFoldDB" id="C1FFW0"/>
<gene>
    <name evidence="1" type="ORF">MICPUN_101854</name>
</gene>
<dbReference type="OrthoDB" id="535521at2759"/>
<accession>C1FFW0</accession>
<dbReference type="KEGG" id="mis:MICPUN_101854"/>
<organism evidence="1 2">
    <name type="scientific">Micromonas commoda (strain RCC299 / NOUM17 / CCMP2709)</name>
    <name type="common">Picoplanktonic green alga</name>
    <dbReference type="NCBI Taxonomy" id="296587"/>
    <lineage>
        <taxon>Eukaryota</taxon>
        <taxon>Viridiplantae</taxon>
        <taxon>Chlorophyta</taxon>
        <taxon>Mamiellophyceae</taxon>
        <taxon>Mamiellales</taxon>
        <taxon>Mamiellaceae</taxon>
        <taxon>Micromonas</taxon>
    </lineage>
</organism>
<dbReference type="InParanoid" id="C1FFW0"/>
<dbReference type="Proteomes" id="UP000002009">
    <property type="component" value="Chromosome 8"/>
</dbReference>
<dbReference type="RefSeq" id="XP_002507893.1">
    <property type="nucleotide sequence ID" value="XM_002507847.1"/>
</dbReference>